<evidence type="ECO:0000313" key="2">
    <source>
        <dbReference type="Proteomes" id="UP000024559"/>
    </source>
</evidence>
<dbReference type="Proteomes" id="UP000024559">
    <property type="component" value="Chromosome"/>
</dbReference>
<name>A0A0E2Q6H5_STRTR</name>
<evidence type="ECO:0000313" key="1">
    <source>
        <dbReference type="EMBL" id="ETW91845.1"/>
    </source>
</evidence>
<sequence>MTENQELQAFDETLREFLTEPDHFLTSLSLVNHLQHTPVLATQSLYAVEVEGKKVVPVFTSDQDLQAFKDTQDSAKEQTWVKCSSLDILSQLVEAELFGLAFNLKEEGDFSNTTLFASSELIQFINYFTHTLNNLLGEKNQKADPKDKIYLVPAFVHKREEDGQDDRFFATMSNAEGQSYVPVFTNLTSFAKWYGSETFGLPFRKAKGNILQWPLAEIYQPSSGENELDKVQGVVINPFDEHPELVDWAYFEDDSK</sequence>
<organism evidence="1 2">
    <name type="scientific">Streptococcus thermophilus M17PTZA496</name>
    <dbReference type="NCBI Taxonomy" id="1433289"/>
    <lineage>
        <taxon>Bacteria</taxon>
        <taxon>Bacillati</taxon>
        <taxon>Bacillota</taxon>
        <taxon>Bacilli</taxon>
        <taxon>Lactobacillales</taxon>
        <taxon>Streptococcaceae</taxon>
        <taxon>Streptococcus</taxon>
    </lineage>
</organism>
<proteinExistence type="predicted"/>
<dbReference type="HOGENOM" id="CLU_1115299_0_0_9"/>
<comment type="caution">
    <text evidence="1">The sequence shown here is derived from an EMBL/GenBank/DDBJ whole genome shotgun (WGS) entry which is preliminary data.</text>
</comment>
<dbReference type="AlphaFoldDB" id="A0A0E2Q6H5"/>
<dbReference type="EMBL" id="AZJT01000005">
    <property type="protein sequence ID" value="ETW91845.1"/>
    <property type="molecule type" value="Genomic_DNA"/>
</dbReference>
<accession>A0A0E2Q6H5</accession>
<dbReference type="PATRIC" id="fig|1433289.7.peg.76"/>
<gene>
    <name evidence="1" type="ORF">X841_00520</name>
</gene>
<reference evidence="2" key="1">
    <citation type="submission" date="2013-12" db="EMBL/GenBank/DDBJ databases">
        <title>Genome sequences of Streptococcus thermophilus strains MTH17CL396 and M17PTZA496 isolated from Fontina cheese in Valle d'Aosta region (Italy).</title>
        <authorList>
            <person name="Treu L."/>
            <person name="Giacomini A."/>
            <person name="Corich V."/>
            <person name="Vendramin V."/>
            <person name="Bovo B."/>
        </authorList>
    </citation>
    <scope>NUCLEOTIDE SEQUENCE [LARGE SCALE GENOMIC DNA]</scope>
    <source>
        <strain evidence="2">M17PTZA496</strain>
    </source>
</reference>
<protein>
    <submittedName>
        <fullName evidence="1">Uncharacterized protein</fullName>
    </submittedName>
</protein>
<dbReference type="RefSeq" id="WP_084828422.1">
    <property type="nucleotide sequence ID" value="NZ_CM002372.1"/>
</dbReference>